<sequence>MSLMDGITCLKTYLAPVIFFGLVGCQSVAPKQQTESTESSAVSSTSDIGQSAPLNRTFWRVKTLVGRDVSGLINASVAFVDHRISGRAGCNYFFADYSGQGDQLDIARITTSKKICFSSVMHQEQLLLKMLAEAERFEHGADGSLIIYSRSDSHPLVLKRISRAEMPVLAARH</sequence>
<name>A0A8J7FE98_9GAMM</name>
<proteinExistence type="predicted"/>
<organism evidence="2 3">
    <name type="scientific">Pontibacterium sinense</name>
    <dbReference type="NCBI Taxonomy" id="2781979"/>
    <lineage>
        <taxon>Bacteria</taxon>
        <taxon>Pseudomonadati</taxon>
        <taxon>Pseudomonadota</taxon>
        <taxon>Gammaproteobacteria</taxon>
        <taxon>Oceanospirillales</taxon>
        <taxon>Oceanospirillaceae</taxon>
        <taxon>Pontibacterium</taxon>
    </lineage>
</organism>
<dbReference type="PANTHER" id="PTHR35535">
    <property type="entry name" value="HEAT SHOCK PROTEIN HSLJ"/>
    <property type="match status" value="1"/>
</dbReference>
<accession>A0A8J7FE98</accession>
<evidence type="ECO:0000259" key="1">
    <source>
        <dbReference type="Pfam" id="PF03724"/>
    </source>
</evidence>
<evidence type="ECO:0000313" key="2">
    <source>
        <dbReference type="EMBL" id="MBE9398482.1"/>
    </source>
</evidence>
<dbReference type="RefSeq" id="WP_193954117.1">
    <property type="nucleotide sequence ID" value="NZ_JADEYS010000015.1"/>
</dbReference>
<comment type="caution">
    <text evidence="2">The sequence shown here is derived from an EMBL/GenBank/DDBJ whole genome shotgun (WGS) entry which is preliminary data.</text>
</comment>
<dbReference type="AlphaFoldDB" id="A0A8J7FE98"/>
<dbReference type="Pfam" id="PF03724">
    <property type="entry name" value="META"/>
    <property type="match status" value="1"/>
</dbReference>
<dbReference type="EMBL" id="JADEYS010000015">
    <property type="protein sequence ID" value="MBE9398482.1"/>
    <property type="molecule type" value="Genomic_DNA"/>
</dbReference>
<keyword evidence="3" id="KW-1185">Reference proteome</keyword>
<dbReference type="Gene3D" id="2.40.128.270">
    <property type="match status" value="1"/>
</dbReference>
<evidence type="ECO:0000313" key="3">
    <source>
        <dbReference type="Proteomes" id="UP000640333"/>
    </source>
</evidence>
<dbReference type="InterPro" id="IPR038670">
    <property type="entry name" value="HslJ-like_sf"/>
</dbReference>
<protein>
    <submittedName>
        <fullName evidence="2">META domain-containing protein</fullName>
    </submittedName>
</protein>
<dbReference type="PANTHER" id="PTHR35535:SF1">
    <property type="entry name" value="HEAT SHOCK PROTEIN HSLJ"/>
    <property type="match status" value="1"/>
</dbReference>
<reference evidence="2" key="1">
    <citation type="submission" date="2020-10" db="EMBL/GenBank/DDBJ databases">
        <title>Bacterium isolated from coastal waters sediment.</title>
        <authorList>
            <person name="Chen R.-J."/>
            <person name="Lu D.-C."/>
            <person name="Zhu K.-L."/>
            <person name="Du Z.-J."/>
        </authorList>
    </citation>
    <scope>NUCLEOTIDE SEQUENCE</scope>
    <source>
        <strain evidence="2">N1Y112</strain>
    </source>
</reference>
<dbReference type="Proteomes" id="UP000640333">
    <property type="component" value="Unassembled WGS sequence"/>
</dbReference>
<feature type="domain" description="DUF306" evidence="1">
    <location>
        <begin position="52"/>
        <end position="153"/>
    </location>
</feature>
<dbReference type="InterPro" id="IPR053147">
    <property type="entry name" value="Hsp_HslJ-like"/>
</dbReference>
<gene>
    <name evidence="2" type="ORF">IOQ59_14570</name>
</gene>
<dbReference type="InterPro" id="IPR005184">
    <property type="entry name" value="DUF306_Meta_HslJ"/>
</dbReference>